<dbReference type="SUPFAM" id="SSF56176">
    <property type="entry name" value="FAD-binding/transporter-associated domain-like"/>
    <property type="match status" value="1"/>
</dbReference>
<dbReference type="GO" id="GO:0071949">
    <property type="term" value="F:FAD binding"/>
    <property type="evidence" value="ECO:0007669"/>
    <property type="project" value="InterPro"/>
</dbReference>
<gene>
    <name evidence="5" type="ORF">ETSY1_04225</name>
</gene>
<sequence length="289" mass="29864">MIPSAFEYHRPANLAEATQLLASSEDAKILSGGHSLLPMMKLRLATPSVVIDIGRLDELRGIQEAGGALIIGANVTHYEAETSAVLQQQCPILSETAAAIGDVQVRNAGTVGGSVAHADPSADWPAAMLAVNAEITLSKAGGTRTVSATDFFVDLLMTAMEEDEILTSIRVNANPPRTGGAYLKVPQPASGFALAGVAAQVTLGGDNTIQQVAVGITGVDNKAFRASATEAALQGQAATEAAISQAAAQATDGADALEDIHASAEYRLHLARVYTKRALLQAVERAQNA</sequence>
<keyword evidence="6" id="KW-1185">Reference proteome</keyword>
<dbReference type="FunFam" id="3.30.465.10:FF:000017">
    <property type="entry name" value="Xanthine dehydrogenase, FAD binding subunit"/>
    <property type="match status" value="1"/>
</dbReference>
<dbReference type="AlphaFoldDB" id="W4LWY2"/>
<keyword evidence="1" id="KW-0285">Flavoprotein</keyword>
<dbReference type="Pfam" id="PF03450">
    <property type="entry name" value="CO_deh_flav_C"/>
    <property type="match status" value="1"/>
</dbReference>
<dbReference type="SMART" id="SM01092">
    <property type="entry name" value="CO_deh_flav_C"/>
    <property type="match status" value="1"/>
</dbReference>
<dbReference type="SUPFAM" id="SSF55447">
    <property type="entry name" value="CO dehydrogenase flavoprotein C-terminal domain-like"/>
    <property type="match status" value="1"/>
</dbReference>
<evidence type="ECO:0000256" key="1">
    <source>
        <dbReference type="ARBA" id="ARBA00022630"/>
    </source>
</evidence>
<evidence type="ECO:0000256" key="3">
    <source>
        <dbReference type="ARBA" id="ARBA00023002"/>
    </source>
</evidence>
<dbReference type="PANTHER" id="PTHR42659:SF2">
    <property type="entry name" value="XANTHINE DEHYDROGENASE SUBUNIT C-RELATED"/>
    <property type="match status" value="1"/>
</dbReference>
<dbReference type="InterPro" id="IPR051312">
    <property type="entry name" value="Diverse_Substr_Oxidored"/>
</dbReference>
<dbReference type="InterPro" id="IPR036318">
    <property type="entry name" value="FAD-bd_PCMH-like_sf"/>
</dbReference>
<keyword evidence="3" id="KW-0560">Oxidoreductase</keyword>
<dbReference type="InterPro" id="IPR016166">
    <property type="entry name" value="FAD-bd_PCMH"/>
</dbReference>
<dbReference type="PANTHER" id="PTHR42659">
    <property type="entry name" value="XANTHINE DEHYDROGENASE SUBUNIT C-RELATED"/>
    <property type="match status" value="1"/>
</dbReference>
<evidence type="ECO:0000313" key="5">
    <source>
        <dbReference type="EMBL" id="ETX02266.1"/>
    </source>
</evidence>
<dbReference type="Pfam" id="PF00941">
    <property type="entry name" value="FAD_binding_5"/>
    <property type="match status" value="1"/>
</dbReference>
<evidence type="ECO:0000256" key="2">
    <source>
        <dbReference type="ARBA" id="ARBA00022827"/>
    </source>
</evidence>
<organism evidence="5 6">
    <name type="scientific">Entotheonella factor</name>
    <dbReference type="NCBI Taxonomy" id="1429438"/>
    <lineage>
        <taxon>Bacteria</taxon>
        <taxon>Pseudomonadati</taxon>
        <taxon>Nitrospinota/Tectimicrobiota group</taxon>
        <taxon>Candidatus Tectimicrobiota</taxon>
        <taxon>Candidatus Entotheonellia</taxon>
        <taxon>Candidatus Entotheonellales</taxon>
        <taxon>Candidatus Entotheonellaceae</taxon>
        <taxon>Candidatus Entotheonella</taxon>
    </lineage>
</organism>
<dbReference type="HOGENOM" id="CLU_058050_3_0_7"/>
<dbReference type="GO" id="GO:0016491">
    <property type="term" value="F:oxidoreductase activity"/>
    <property type="evidence" value="ECO:0007669"/>
    <property type="project" value="UniProtKB-KW"/>
</dbReference>
<dbReference type="InterPro" id="IPR002346">
    <property type="entry name" value="Mopterin_DH_FAD-bd"/>
</dbReference>
<feature type="domain" description="FAD-binding PCMH-type" evidence="4">
    <location>
        <begin position="1"/>
        <end position="176"/>
    </location>
</feature>
<dbReference type="InterPro" id="IPR016169">
    <property type="entry name" value="FAD-bd_PCMH_sub2"/>
</dbReference>
<comment type="caution">
    <text evidence="5">The sequence shown here is derived from an EMBL/GenBank/DDBJ whole genome shotgun (WGS) entry which is preliminary data.</text>
</comment>
<evidence type="ECO:0000313" key="6">
    <source>
        <dbReference type="Proteomes" id="UP000019141"/>
    </source>
</evidence>
<dbReference type="Gene3D" id="3.30.465.10">
    <property type="match status" value="1"/>
</dbReference>
<dbReference type="PROSITE" id="PS51387">
    <property type="entry name" value="FAD_PCMH"/>
    <property type="match status" value="1"/>
</dbReference>
<dbReference type="InterPro" id="IPR016167">
    <property type="entry name" value="FAD-bd_PCMH_sub1"/>
</dbReference>
<reference evidence="5 6" key="1">
    <citation type="journal article" date="2014" name="Nature">
        <title>An environmental bacterial taxon with a large and distinct metabolic repertoire.</title>
        <authorList>
            <person name="Wilson M.C."/>
            <person name="Mori T."/>
            <person name="Ruckert C."/>
            <person name="Uria A.R."/>
            <person name="Helf M.J."/>
            <person name="Takada K."/>
            <person name="Gernert C."/>
            <person name="Steffens U.A."/>
            <person name="Heycke N."/>
            <person name="Schmitt S."/>
            <person name="Rinke C."/>
            <person name="Helfrich E.J."/>
            <person name="Brachmann A.O."/>
            <person name="Gurgui C."/>
            <person name="Wakimoto T."/>
            <person name="Kracht M."/>
            <person name="Crusemann M."/>
            <person name="Hentschel U."/>
            <person name="Abe I."/>
            <person name="Matsunaga S."/>
            <person name="Kalinowski J."/>
            <person name="Takeyama H."/>
            <person name="Piel J."/>
        </authorList>
    </citation>
    <scope>NUCLEOTIDE SEQUENCE [LARGE SCALE GENOMIC DNA]</scope>
    <source>
        <strain evidence="6">TSY1</strain>
    </source>
</reference>
<evidence type="ECO:0000259" key="4">
    <source>
        <dbReference type="PROSITE" id="PS51387"/>
    </source>
</evidence>
<dbReference type="Gene3D" id="3.30.43.10">
    <property type="entry name" value="Uridine Diphospho-n-acetylenolpyruvylglucosamine Reductase, domain 2"/>
    <property type="match status" value="1"/>
</dbReference>
<dbReference type="Proteomes" id="UP000019141">
    <property type="component" value="Unassembled WGS sequence"/>
</dbReference>
<accession>W4LWY2</accession>
<dbReference type="Gene3D" id="3.30.390.50">
    <property type="entry name" value="CO dehydrogenase flavoprotein, C-terminal domain"/>
    <property type="match status" value="1"/>
</dbReference>
<dbReference type="InterPro" id="IPR036683">
    <property type="entry name" value="CO_DH_flav_C_dom_sf"/>
</dbReference>
<dbReference type="EMBL" id="AZHW01000162">
    <property type="protein sequence ID" value="ETX02266.1"/>
    <property type="molecule type" value="Genomic_DNA"/>
</dbReference>
<protein>
    <recommendedName>
        <fullName evidence="4">FAD-binding PCMH-type domain-containing protein</fullName>
    </recommendedName>
</protein>
<keyword evidence="2" id="KW-0274">FAD</keyword>
<name>W4LWY2_ENTF1</name>
<dbReference type="InterPro" id="IPR005107">
    <property type="entry name" value="CO_DH_flav_C"/>
</dbReference>
<dbReference type="PATRIC" id="fig|1429438.4.peg.996"/>
<proteinExistence type="predicted"/>